<comment type="subunit">
    <text evidence="8">Homodimer, forms a heterotetramer with a Cas2 homodimer.</text>
</comment>
<dbReference type="PANTHER" id="PTHR34353:SF3">
    <property type="entry name" value="CRISPR-ASSOCIATED ENDONUCLEASE CAS1"/>
    <property type="match status" value="1"/>
</dbReference>
<feature type="binding site" evidence="8">
    <location>
        <position position="218"/>
    </location>
    <ligand>
        <name>Mn(2+)</name>
        <dbReference type="ChEBI" id="CHEBI:29035"/>
    </ligand>
</feature>
<dbReference type="Proteomes" id="UP000273807">
    <property type="component" value="Unassembled WGS sequence"/>
</dbReference>
<dbReference type="EC" id="3.1.-.-" evidence="8"/>
<dbReference type="InterPro" id="IPR019851">
    <property type="entry name" value="CRISPR-assoc_Cas1_ECOLI"/>
</dbReference>
<keyword evidence="5 8" id="KW-0460">Magnesium</keyword>
<evidence type="ECO:0000256" key="7">
    <source>
        <dbReference type="ARBA" id="ARBA00023125"/>
    </source>
</evidence>
<protein>
    <recommendedName>
        <fullName evidence="8">CRISPR-associated endonuclease Cas1</fullName>
        <ecNumber evidence="8">3.1.-.-</ecNumber>
    </recommendedName>
</protein>
<dbReference type="AlphaFoldDB" id="A0A3N0C8G5"/>
<dbReference type="OrthoDB" id="9777847at2"/>
<dbReference type="GO" id="GO:0051607">
    <property type="term" value="P:defense response to virus"/>
    <property type="evidence" value="ECO:0007669"/>
    <property type="project" value="UniProtKB-UniRule"/>
</dbReference>
<sequence>MSYSERALAYATIPAGHQVRLEDRVSFAYIDKATIYQNRTGVWALQDDEGERSKTQIQMPVGGIAVLALGPGTSITHPAAISLTRSGTTVVFAGNGGSNAYTAATPLTSSARWAIAQARLITNDDAVKNAAIGLYKRQLGVEMLPGGTVNTMRGLEGRTIRDIYAKLAKQHGIRAFHRDVHGEDPVNTGLNLGNSILYGCAAAACTAIGVNPALGIIHRGNIRSLLFDLADLYKPNVTIPLAFESSTKEDPATALRLKLRETIHKKKILAGMLDALMSALSPHLPERDDDRIIGEDTEVKGHANYGGDQ</sequence>
<comment type="caution">
    <text evidence="9">The sequence shown here is derived from an EMBL/GenBank/DDBJ whole genome shotgun (WGS) entry which is preliminary data.</text>
</comment>
<comment type="similarity">
    <text evidence="8">Belongs to the CRISPR-associated endonuclease Cas1 family.</text>
</comment>
<dbReference type="InterPro" id="IPR002729">
    <property type="entry name" value="CRISPR-assoc_Cas1"/>
</dbReference>
<evidence type="ECO:0000256" key="5">
    <source>
        <dbReference type="ARBA" id="ARBA00022842"/>
    </source>
</evidence>
<evidence type="ECO:0000256" key="8">
    <source>
        <dbReference type="HAMAP-Rule" id="MF_01470"/>
    </source>
</evidence>
<keyword evidence="8" id="KW-0464">Manganese</keyword>
<dbReference type="Gene3D" id="1.20.120.920">
    <property type="entry name" value="CRISPR-associated endonuclease Cas1, C-terminal domain"/>
    <property type="match status" value="1"/>
</dbReference>
<accession>A0A3N0C8G5</accession>
<dbReference type="GO" id="GO:0046872">
    <property type="term" value="F:metal ion binding"/>
    <property type="evidence" value="ECO:0007669"/>
    <property type="project" value="UniProtKB-UniRule"/>
</dbReference>
<gene>
    <name evidence="9" type="primary">cas1e</name>
    <name evidence="8" type="synonym">cas1</name>
    <name evidence="9" type="ORF">D7003_02795</name>
</gene>
<keyword evidence="6 8" id="KW-0051">Antiviral defense</keyword>
<keyword evidence="2 8" id="KW-0479">Metal-binding</keyword>
<evidence type="ECO:0000256" key="2">
    <source>
        <dbReference type="ARBA" id="ARBA00022723"/>
    </source>
</evidence>
<dbReference type="RefSeq" id="WP_123253974.1">
    <property type="nucleotide sequence ID" value="NZ_RBED01000045.1"/>
</dbReference>
<dbReference type="NCBIfam" id="TIGR03638">
    <property type="entry name" value="cas1_ECOLI"/>
    <property type="match status" value="1"/>
</dbReference>
<evidence type="ECO:0000256" key="4">
    <source>
        <dbReference type="ARBA" id="ARBA00022801"/>
    </source>
</evidence>
<dbReference type="InterPro" id="IPR042211">
    <property type="entry name" value="CRISPR-assoc_Cas1_N"/>
</dbReference>
<dbReference type="GO" id="GO:0003677">
    <property type="term" value="F:DNA binding"/>
    <property type="evidence" value="ECO:0007669"/>
    <property type="project" value="UniProtKB-KW"/>
</dbReference>
<evidence type="ECO:0000256" key="1">
    <source>
        <dbReference type="ARBA" id="ARBA00022722"/>
    </source>
</evidence>
<dbReference type="InterPro" id="IPR042206">
    <property type="entry name" value="CRISPR-assoc_Cas1_C"/>
</dbReference>
<dbReference type="EMBL" id="RBED01000045">
    <property type="protein sequence ID" value="RNL59204.1"/>
    <property type="molecule type" value="Genomic_DNA"/>
</dbReference>
<comment type="function">
    <text evidence="8">CRISPR (clustered regularly interspaced short palindromic repeat), is an adaptive immune system that provides protection against mobile genetic elements (viruses, transposable elements and conjugative plasmids). CRISPR clusters contain spacers, sequences complementary to antecedent mobile elements, and target invading nucleic acids. CRISPR clusters are transcribed and processed into CRISPR RNA (crRNA). Acts as a dsDNA endonuclease. Involved in the integration of spacer DNA into the CRISPR cassette.</text>
</comment>
<name>A0A3N0C8G5_9MICC</name>
<dbReference type="Gene3D" id="3.100.10.20">
    <property type="entry name" value="CRISPR-associated endonuclease Cas1, N-terminal domain"/>
    <property type="match status" value="1"/>
</dbReference>
<dbReference type="Pfam" id="PF01867">
    <property type="entry name" value="Cas_Cas1"/>
    <property type="match status" value="1"/>
</dbReference>
<feature type="binding site" evidence="8">
    <location>
        <position position="231"/>
    </location>
    <ligand>
        <name>Mn(2+)</name>
        <dbReference type="ChEBI" id="CHEBI:29035"/>
    </ligand>
</feature>
<keyword evidence="3 8" id="KW-0255">Endonuclease</keyword>
<dbReference type="GO" id="GO:0004520">
    <property type="term" value="F:DNA endonuclease activity"/>
    <property type="evidence" value="ECO:0007669"/>
    <property type="project" value="InterPro"/>
</dbReference>
<proteinExistence type="inferred from homology"/>
<dbReference type="GO" id="GO:0043571">
    <property type="term" value="P:maintenance of CRISPR repeat elements"/>
    <property type="evidence" value="ECO:0007669"/>
    <property type="project" value="UniProtKB-UniRule"/>
</dbReference>
<dbReference type="InterPro" id="IPR050646">
    <property type="entry name" value="Cas1"/>
</dbReference>
<comment type="cofactor">
    <cofactor evidence="8">
        <name>Mg(2+)</name>
        <dbReference type="ChEBI" id="CHEBI:18420"/>
    </cofactor>
    <cofactor evidence="8">
        <name>Mn(2+)</name>
        <dbReference type="ChEBI" id="CHEBI:29035"/>
    </cofactor>
</comment>
<dbReference type="PANTHER" id="PTHR34353">
    <property type="entry name" value="CRISPR-ASSOCIATED ENDONUCLEASE CAS1 1"/>
    <property type="match status" value="1"/>
</dbReference>
<keyword evidence="4 8" id="KW-0378">Hydrolase</keyword>
<dbReference type="GO" id="GO:0016787">
    <property type="term" value="F:hydrolase activity"/>
    <property type="evidence" value="ECO:0007669"/>
    <property type="project" value="UniProtKB-KW"/>
</dbReference>
<evidence type="ECO:0000256" key="6">
    <source>
        <dbReference type="ARBA" id="ARBA00023118"/>
    </source>
</evidence>
<organism evidence="9 10">
    <name type="scientific">Arthrobacter oryzae</name>
    <dbReference type="NCBI Taxonomy" id="409290"/>
    <lineage>
        <taxon>Bacteria</taxon>
        <taxon>Bacillati</taxon>
        <taxon>Actinomycetota</taxon>
        <taxon>Actinomycetes</taxon>
        <taxon>Micrococcales</taxon>
        <taxon>Micrococcaceae</taxon>
        <taxon>Arthrobacter</taxon>
    </lineage>
</organism>
<feature type="binding site" evidence="8">
    <location>
        <position position="156"/>
    </location>
    <ligand>
        <name>Mn(2+)</name>
        <dbReference type="ChEBI" id="CHEBI:29035"/>
    </ligand>
</feature>
<keyword evidence="10" id="KW-1185">Reference proteome</keyword>
<evidence type="ECO:0000313" key="10">
    <source>
        <dbReference type="Proteomes" id="UP000273807"/>
    </source>
</evidence>
<evidence type="ECO:0000256" key="3">
    <source>
        <dbReference type="ARBA" id="ARBA00022759"/>
    </source>
</evidence>
<evidence type="ECO:0000313" key="9">
    <source>
        <dbReference type="EMBL" id="RNL59204.1"/>
    </source>
</evidence>
<keyword evidence="1 8" id="KW-0540">Nuclease</keyword>
<keyword evidence="7 8" id="KW-0238">DNA-binding</keyword>
<dbReference type="HAMAP" id="MF_01470">
    <property type="entry name" value="Cas1"/>
    <property type="match status" value="1"/>
</dbReference>
<reference evidence="9 10" key="1">
    <citation type="submission" date="2018-10" db="EMBL/GenBank/DDBJ databases">
        <title>Genome sequencing of Arthrobacter oryzae TNB02.</title>
        <authorList>
            <person name="Cho Y.-J."/>
            <person name="Cho A."/>
            <person name="Kim O.-S."/>
        </authorList>
    </citation>
    <scope>NUCLEOTIDE SEQUENCE [LARGE SCALE GENOMIC DNA]</scope>
    <source>
        <strain evidence="9 10">TNB02</strain>
    </source>
</reference>